<dbReference type="SUPFAM" id="SSF140860">
    <property type="entry name" value="Pseudo ankyrin repeat-like"/>
    <property type="match status" value="1"/>
</dbReference>
<reference evidence="1 2" key="1">
    <citation type="submission" date="2016-11" db="EMBL/GenBank/DDBJ databases">
        <authorList>
            <person name="Jaros S."/>
            <person name="Januszkiewicz K."/>
            <person name="Wedrychowicz H."/>
        </authorList>
    </citation>
    <scope>NUCLEOTIDE SEQUENCE [LARGE SCALE GENOMIC DNA]</scope>
    <source>
        <strain evidence="1 2">DSM 15929</strain>
    </source>
</reference>
<gene>
    <name evidence="1" type="ORF">SAMN02745136_03806</name>
</gene>
<dbReference type="AlphaFoldDB" id="A0A1M6WYH4"/>
<organism evidence="1 2">
    <name type="scientific">Anaerocolumna jejuensis DSM 15929</name>
    <dbReference type="NCBI Taxonomy" id="1121322"/>
    <lineage>
        <taxon>Bacteria</taxon>
        <taxon>Bacillati</taxon>
        <taxon>Bacillota</taxon>
        <taxon>Clostridia</taxon>
        <taxon>Lachnospirales</taxon>
        <taxon>Lachnospiraceae</taxon>
        <taxon>Anaerocolumna</taxon>
    </lineage>
</organism>
<keyword evidence="2" id="KW-1185">Reference proteome</keyword>
<protein>
    <recommendedName>
        <fullName evidence="3">Ankyrin repeat-containing protein</fullName>
    </recommendedName>
</protein>
<dbReference type="Gene3D" id="1.25.40.20">
    <property type="entry name" value="Ankyrin repeat-containing domain"/>
    <property type="match status" value="1"/>
</dbReference>
<accession>A0A1M6WYH4</accession>
<dbReference type="EMBL" id="FRAC01000021">
    <property type="protein sequence ID" value="SHK98615.1"/>
    <property type="molecule type" value="Genomic_DNA"/>
</dbReference>
<dbReference type="Proteomes" id="UP000184386">
    <property type="component" value="Unassembled WGS sequence"/>
</dbReference>
<evidence type="ECO:0000313" key="1">
    <source>
        <dbReference type="EMBL" id="SHK98615.1"/>
    </source>
</evidence>
<proteinExistence type="predicted"/>
<dbReference type="RefSeq" id="WP_073278430.1">
    <property type="nucleotide sequence ID" value="NZ_FRAC01000021.1"/>
</dbReference>
<evidence type="ECO:0000313" key="2">
    <source>
        <dbReference type="Proteomes" id="UP000184386"/>
    </source>
</evidence>
<evidence type="ECO:0008006" key="3">
    <source>
        <dbReference type="Google" id="ProtNLM"/>
    </source>
</evidence>
<dbReference type="InterPro" id="IPR036770">
    <property type="entry name" value="Ankyrin_rpt-contain_sf"/>
</dbReference>
<sequence>MDERELRDKADKVKSKMIAGEYCDAVIKNEIEKNPELVHVILPATTNLFVEAVNYNYFEIARKLMEYGSDIHLCCRPSLFKGNALNVAKTPEMAEWLLKCGVEIEKNLSQRNPFVNPVIHAVSMNNVDMAFYWLKKETELFCDDETYIADMFIEVSKCAVIMNQEGMIARIMEDEKLYYILKKLYLQETDETSIKLYSQTLRKIKVNELQGKKKELSSILRARKSDRK</sequence>
<name>A0A1M6WYH4_9FIRM</name>